<dbReference type="Gene3D" id="3.30.70.100">
    <property type="match status" value="1"/>
</dbReference>
<gene>
    <name evidence="2" type="ORF">I2I01_19730</name>
</gene>
<dbReference type="InterPro" id="IPR007024">
    <property type="entry name" value="BLUF_domain"/>
</dbReference>
<dbReference type="GO" id="GO:0009882">
    <property type="term" value="F:blue light photoreceptor activity"/>
    <property type="evidence" value="ECO:0007669"/>
    <property type="project" value="InterPro"/>
</dbReference>
<dbReference type="SMART" id="SM01034">
    <property type="entry name" value="BLUF"/>
    <property type="match status" value="1"/>
</dbReference>
<dbReference type="AlphaFoldDB" id="A0A931BM20"/>
<accession>A0A931BM20</accession>
<evidence type="ECO:0000259" key="1">
    <source>
        <dbReference type="PROSITE" id="PS50925"/>
    </source>
</evidence>
<feature type="domain" description="BLUF" evidence="1">
    <location>
        <begin position="3"/>
        <end position="96"/>
    </location>
</feature>
<keyword evidence="3" id="KW-1185">Reference proteome</keyword>
<dbReference type="Proteomes" id="UP000645610">
    <property type="component" value="Unassembled WGS sequence"/>
</dbReference>
<protein>
    <submittedName>
        <fullName evidence="2">BLUF domain-containing protein</fullName>
    </submittedName>
</protein>
<name>A0A931BM20_9BACT</name>
<dbReference type="RefSeq" id="WP_196288248.1">
    <property type="nucleotide sequence ID" value="NZ_JADQDP010000005.1"/>
</dbReference>
<dbReference type="GO" id="GO:0071949">
    <property type="term" value="F:FAD binding"/>
    <property type="evidence" value="ECO:0007669"/>
    <property type="project" value="InterPro"/>
</dbReference>
<proteinExistence type="predicted"/>
<organism evidence="2 3">
    <name type="scientific">Hymenobacter properus</name>
    <dbReference type="NCBI Taxonomy" id="2791026"/>
    <lineage>
        <taxon>Bacteria</taxon>
        <taxon>Pseudomonadati</taxon>
        <taxon>Bacteroidota</taxon>
        <taxon>Cytophagia</taxon>
        <taxon>Cytophagales</taxon>
        <taxon>Hymenobacteraceae</taxon>
        <taxon>Hymenobacter</taxon>
    </lineage>
</organism>
<dbReference type="PROSITE" id="PS50925">
    <property type="entry name" value="BLUF"/>
    <property type="match status" value="1"/>
</dbReference>
<dbReference type="Pfam" id="PF04940">
    <property type="entry name" value="BLUF"/>
    <property type="match status" value="1"/>
</dbReference>
<dbReference type="SUPFAM" id="SSF54975">
    <property type="entry name" value="Acylphosphatase/BLUF domain-like"/>
    <property type="match status" value="1"/>
</dbReference>
<comment type="caution">
    <text evidence="2">The sequence shown here is derived from an EMBL/GenBank/DDBJ whole genome shotgun (WGS) entry which is preliminary data.</text>
</comment>
<dbReference type="EMBL" id="JADQDP010000005">
    <property type="protein sequence ID" value="MBF9143887.1"/>
    <property type="molecule type" value="Genomic_DNA"/>
</dbReference>
<reference evidence="2 3" key="1">
    <citation type="submission" date="2020-11" db="EMBL/GenBank/DDBJ databases">
        <authorList>
            <person name="Kim M.K."/>
        </authorList>
    </citation>
    <scope>NUCLEOTIDE SEQUENCE [LARGE SCALE GENOMIC DNA]</scope>
    <source>
        <strain evidence="2 3">BT439</strain>
    </source>
</reference>
<evidence type="ECO:0000313" key="2">
    <source>
        <dbReference type="EMBL" id="MBF9143887.1"/>
    </source>
</evidence>
<sequence length="150" mass="17139">MGLYQLLYQSEALMAFDTPELLALLHQCRTRNATHNMTGLLLYAADGRFLQLLEGEQAAVHDLYHQRIARDPRHFNCRVLREGPCEARTFGAWAMSFRPASGHDLRDLPGYVSPDDPSRLVPQPHTQLELIALLLDFLIEHEPVPWLNKP</sequence>
<dbReference type="InterPro" id="IPR036046">
    <property type="entry name" value="Acylphosphatase-like_dom_sf"/>
</dbReference>
<evidence type="ECO:0000313" key="3">
    <source>
        <dbReference type="Proteomes" id="UP000645610"/>
    </source>
</evidence>